<comment type="caution">
    <text evidence="3">The sequence shown here is derived from an EMBL/GenBank/DDBJ whole genome shotgun (WGS) entry which is preliminary data.</text>
</comment>
<evidence type="ECO:0000313" key="3">
    <source>
        <dbReference type="EMBL" id="EGQ18377.1"/>
    </source>
</evidence>
<dbReference type="EMBL" id="AFPZ01000141">
    <property type="protein sequence ID" value="EGQ18377.1"/>
    <property type="molecule type" value="Genomic_DNA"/>
</dbReference>
<dbReference type="InterPro" id="IPR012337">
    <property type="entry name" value="RNaseH-like_sf"/>
</dbReference>
<dbReference type="SUPFAM" id="SSF53098">
    <property type="entry name" value="Ribonuclease H-like"/>
    <property type="match status" value="1"/>
</dbReference>
<feature type="coiled-coil region" evidence="1">
    <location>
        <begin position="113"/>
        <end position="140"/>
    </location>
</feature>
<evidence type="ECO:0000259" key="2">
    <source>
        <dbReference type="Pfam" id="PF13701"/>
    </source>
</evidence>
<dbReference type="NCBIfam" id="NF033539">
    <property type="entry name" value="transpos_IS1380"/>
    <property type="match status" value="1"/>
</dbReference>
<dbReference type="RefSeq" id="WP_009499519.1">
    <property type="nucleotide sequence ID" value="NZ_GL983016.1"/>
</dbReference>
<organism evidence="3 4">
    <name type="scientific">Sporosarcina newyorkensis 2681</name>
    <dbReference type="NCBI Taxonomy" id="1027292"/>
    <lineage>
        <taxon>Bacteria</taxon>
        <taxon>Bacillati</taxon>
        <taxon>Bacillota</taxon>
        <taxon>Bacilli</taxon>
        <taxon>Bacillales</taxon>
        <taxon>Caryophanaceae</taxon>
        <taxon>Sporosarcina</taxon>
    </lineage>
</organism>
<dbReference type="OrthoDB" id="6627885at2"/>
<protein>
    <submittedName>
        <fullName evidence="3">Spn1 transposase</fullName>
    </submittedName>
</protein>
<dbReference type="AlphaFoldDB" id="F9DYB8"/>
<dbReference type="HOGENOM" id="CLU_028186_7_2_9"/>
<dbReference type="InterPro" id="IPR047960">
    <property type="entry name" value="Transpos_IS1380"/>
</dbReference>
<dbReference type="eggNOG" id="COG3385">
    <property type="taxonomic scope" value="Bacteria"/>
</dbReference>
<evidence type="ECO:0000256" key="1">
    <source>
        <dbReference type="SAM" id="Coils"/>
    </source>
</evidence>
<dbReference type="Pfam" id="PF13701">
    <property type="entry name" value="DDE_Tnp_1_4"/>
    <property type="match status" value="1"/>
</dbReference>
<dbReference type="InterPro" id="IPR025668">
    <property type="entry name" value="Tnp_DDE_dom"/>
</dbReference>
<proteinExistence type="predicted"/>
<dbReference type="PANTHER" id="PTHR33258:SF1">
    <property type="entry name" value="TRANSPOSASE INSL FOR INSERTION SEQUENCE ELEMENT IS186A-RELATED"/>
    <property type="match status" value="1"/>
</dbReference>
<gene>
    <name evidence="3" type="ORF">HMPREF9372_3799</name>
</gene>
<reference evidence="3 4" key="1">
    <citation type="submission" date="2011-04" db="EMBL/GenBank/DDBJ databases">
        <authorList>
            <person name="Muzny D."/>
            <person name="Qin X."/>
            <person name="Deng J."/>
            <person name="Jiang H."/>
            <person name="Liu Y."/>
            <person name="Qu J."/>
            <person name="Song X.-Z."/>
            <person name="Zhang L."/>
            <person name="Thornton R."/>
            <person name="Coyle M."/>
            <person name="Francisco L."/>
            <person name="Jackson L."/>
            <person name="Javaid M."/>
            <person name="Korchina V."/>
            <person name="Kovar C."/>
            <person name="Mata R."/>
            <person name="Mathew T."/>
            <person name="Ngo R."/>
            <person name="Nguyen L."/>
            <person name="Nguyen N."/>
            <person name="Okwuonu G."/>
            <person name="Ongeri F."/>
            <person name="Pham C."/>
            <person name="Simmons D."/>
            <person name="Wilczek-Boney K."/>
            <person name="Hale W."/>
            <person name="Jakkamsetti A."/>
            <person name="Pham P."/>
            <person name="Ruth R."/>
            <person name="San Lucas F."/>
            <person name="Warren J."/>
            <person name="Zhang J."/>
            <person name="Zhao Z."/>
            <person name="Zhou C."/>
            <person name="Zhu D."/>
            <person name="Lee S."/>
            <person name="Bess C."/>
            <person name="Blankenburg K."/>
            <person name="Forbes L."/>
            <person name="Fu Q."/>
            <person name="Gubbala S."/>
            <person name="Hirani K."/>
            <person name="Jayaseelan J.C."/>
            <person name="Lara F."/>
            <person name="Munidasa M."/>
            <person name="Palculict T."/>
            <person name="Patil S."/>
            <person name="Pu L.-L."/>
            <person name="Saada N."/>
            <person name="Tang L."/>
            <person name="Weissenberger G."/>
            <person name="Zhu Y."/>
            <person name="Hemphill L."/>
            <person name="Shang Y."/>
            <person name="Youmans B."/>
            <person name="Ayvaz T."/>
            <person name="Ross M."/>
            <person name="Santibanez J."/>
            <person name="Aqrawi P."/>
            <person name="Gross S."/>
            <person name="Joshi V."/>
            <person name="Fowler G."/>
            <person name="Nazareth L."/>
            <person name="Reid J."/>
            <person name="Worley K."/>
            <person name="Petrosino J."/>
            <person name="Highlander S."/>
            <person name="Gibbs R."/>
        </authorList>
    </citation>
    <scope>NUCLEOTIDE SEQUENCE [LARGE SCALE GENOMIC DNA]</scope>
    <source>
        <strain evidence="3 4">2681</strain>
    </source>
</reference>
<dbReference type="Proteomes" id="UP000005316">
    <property type="component" value="Unassembled WGS sequence"/>
</dbReference>
<sequence length="439" mass="50437">MIRLPQTTLHFNHQLKLTHDGGELSSDTGQFIFREFDEKIGFSKTIAKHLHLKDERSYCIHDNMELLCQKIYQLIAGYHEDDAADTLTHDPVFTRVLGKPALASQPSLSRFFKRFDKQALDQLQAANQELLDRVHQLRQSNTLLIDLDSSHADTYGKQEQASYNTHYGTVGFHPLVAFDGFTGDFLKAQLRPGNVYTSNNVVEFVRPLLNHYNEKFPETSTLVRGDSGFAVPELYKLCEEESVYYIIRLKSNARLKALAEELHPTSEIRDVTQTERYVEDSIYQAGSWPIQRRIIIQSVRPAGELFFTHAFFVTNLSEDTFSPEAILTSYQKRGAMENFIKEAKDGFGFDQMKSHDFQVNEARMMISLLAYNLTNWLRTLTFPPAKKGLQIQTIRTRLIKVASKLVKSSRYLHFKLASSFVYAHFFSDVLTQVQQLSLN</sequence>
<name>F9DYB8_9BACL</name>
<evidence type="ECO:0000313" key="4">
    <source>
        <dbReference type="Proteomes" id="UP000005316"/>
    </source>
</evidence>
<keyword evidence="1" id="KW-0175">Coiled coil</keyword>
<accession>F9DYB8</accession>
<feature type="domain" description="Transposase DDE" evidence="2">
    <location>
        <begin position="10"/>
        <end position="437"/>
    </location>
</feature>
<dbReference type="PANTHER" id="PTHR33258">
    <property type="entry name" value="TRANSPOSASE INSL FOR INSERTION SEQUENCE ELEMENT IS186A-RELATED"/>
    <property type="match status" value="1"/>
</dbReference>